<accession>A0A855X4J3</accession>
<feature type="chain" id="PRO_5032993506" description="Alginate export domain-containing protein" evidence="1">
    <location>
        <begin position="17"/>
        <end position="419"/>
    </location>
</feature>
<feature type="signal peptide" evidence="1">
    <location>
        <begin position="1"/>
        <end position="16"/>
    </location>
</feature>
<proteinExistence type="predicted"/>
<reference evidence="2 3" key="1">
    <citation type="journal article" date="2018" name="ISME J.">
        <title>A methanotrophic archaeon couples anaerobic oxidation of methane to Fe(III) reduction.</title>
        <authorList>
            <person name="Cai C."/>
            <person name="Leu A.O."/>
            <person name="Xie G.J."/>
            <person name="Guo J."/>
            <person name="Feng Y."/>
            <person name="Zhao J.X."/>
            <person name="Tyson G.W."/>
            <person name="Yuan Z."/>
            <person name="Hu S."/>
        </authorList>
    </citation>
    <scope>NUCLEOTIDE SEQUENCE [LARGE SCALE GENOMIC DNA]</scope>
    <source>
        <strain evidence="2">FeB_12</strain>
    </source>
</reference>
<evidence type="ECO:0000313" key="2">
    <source>
        <dbReference type="EMBL" id="PWB76312.1"/>
    </source>
</evidence>
<keyword evidence="1" id="KW-0732">Signal</keyword>
<name>A0A855X4J3_9BACT</name>
<evidence type="ECO:0008006" key="4">
    <source>
        <dbReference type="Google" id="ProtNLM"/>
    </source>
</evidence>
<comment type="caution">
    <text evidence="2">The sequence shown here is derived from an EMBL/GenBank/DDBJ whole genome shotgun (WGS) entry which is preliminary data.</text>
</comment>
<gene>
    <name evidence="2" type="ORF">C3F09_00550</name>
</gene>
<dbReference type="EMBL" id="PQAP01000002">
    <property type="protein sequence ID" value="PWB76312.1"/>
    <property type="molecule type" value="Genomic_DNA"/>
</dbReference>
<evidence type="ECO:0000313" key="3">
    <source>
        <dbReference type="Proteomes" id="UP000250918"/>
    </source>
</evidence>
<organism evidence="2 3">
    <name type="scientific">candidate division GN15 bacterium</name>
    <dbReference type="NCBI Taxonomy" id="2072418"/>
    <lineage>
        <taxon>Bacteria</taxon>
        <taxon>candidate division GN15</taxon>
    </lineage>
</organism>
<sequence length="419" mass="46336">MVAALLLALFGGTAWGADSAAFAFRAGLGYDFISQRYFLDSVVGSASDTFFQQWAMTTDYLNDVKGILDFRYRPSGARGTEVRALYEQTPDLLRARLSGLWTRSGSTATWLSRGELDWRDRISGNSRTGDDYVLGTGESGVRVRLGDNWAIRSKLLGEFVDFRGATAYAYDYRRLTGKIGFERSLGLLSAFSLDGFISTRQVPDSQPLSYVSVGGEGSLIGLTGSTEIDLYCRLERKNYDAAAHRDDYTGLNATSHLRLGFGGKFFLEPTGQIDALWFDPADPLNNDYFRGRFWLGGGLDWDEITVAIGPEIDILSEQVTADVTGENYFEAGGKLAVDCLLPGRLFASAESSTGHRNVRGETDYLSDFAYERISLLADWTVTSRINLNILAAAEWEWHDVATDDSRLLLISSSLTYSFK</sequence>
<evidence type="ECO:0000256" key="1">
    <source>
        <dbReference type="SAM" id="SignalP"/>
    </source>
</evidence>
<dbReference type="Proteomes" id="UP000250918">
    <property type="component" value="Unassembled WGS sequence"/>
</dbReference>
<protein>
    <recommendedName>
        <fullName evidence="4">Alginate export domain-containing protein</fullName>
    </recommendedName>
</protein>
<dbReference type="AlphaFoldDB" id="A0A855X4J3"/>